<protein>
    <recommendedName>
        <fullName evidence="4">Outer membrane protein beta-barrel domain-containing protein</fullName>
    </recommendedName>
</protein>
<dbReference type="Proteomes" id="UP000228531">
    <property type="component" value="Unassembled WGS sequence"/>
</dbReference>
<dbReference type="SUPFAM" id="SSF56925">
    <property type="entry name" value="OMPA-like"/>
    <property type="match status" value="1"/>
</dbReference>
<evidence type="ECO:0000313" key="2">
    <source>
        <dbReference type="EMBL" id="PJI85046.1"/>
    </source>
</evidence>
<accession>A0A2M8W2A0</accession>
<feature type="signal peptide" evidence="1">
    <location>
        <begin position="1"/>
        <end position="19"/>
    </location>
</feature>
<organism evidence="2 3">
    <name type="scientific">Yoonia maricola</name>
    <dbReference type="NCBI Taxonomy" id="420999"/>
    <lineage>
        <taxon>Bacteria</taxon>
        <taxon>Pseudomonadati</taxon>
        <taxon>Pseudomonadota</taxon>
        <taxon>Alphaproteobacteria</taxon>
        <taxon>Rhodobacterales</taxon>
        <taxon>Paracoccaceae</taxon>
        <taxon>Yoonia</taxon>
    </lineage>
</organism>
<sequence>MKRLIAFIIAATLGSAASAQDTYLGVGVEYHYPHAGDGQSVASGIAGIGFDTGLFGVGAEAEYGFRVMGGNDYDTARVRGWASYDWAEYSFRLSGGVTEYYFDDDTAGGFNFGIGADRDVSENLTLRGEFIRDIMDNTFTDAVTTTRIAMLYKF</sequence>
<gene>
    <name evidence="2" type="ORF">BC777_3042</name>
</gene>
<evidence type="ECO:0008006" key="4">
    <source>
        <dbReference type="Google" id="ProtNLM"/>
    </source>
</evidence>
<dbReference type="AlphaFoldDB" id="A0A2M8W2A0"/>
<reference evidence="2 3" key="1">
    <citation type="submission" date="2017-11" db="EMBL/GenBank/DDBJ databases">
        <title>Genomic Encyclopedia of Archaeal and Bacterial Type Strains, Phase II (KMG-II): From Individual Species to Whole Genera.</title>
        <authorList>
            <person name="Goeker M."/>
        </authorList>
    </citation>
    <scope>NUCLEOTIDE SEQUENCE [LARGE SCALE GENOMIC DNA]</scope>
    <source>
        <strain evidence="2 3">DSM 29128</strain>
    </source>
</reference>
<dbReference type="OrthoDB" id="7865109at2"/>
<evidence type="ECO:0000256" key="1">
    <source>
        <dbReference type="SAM" id="SignalP"/>
    </source>
</evidence>
<dbReference type="RefSeq" id="WP_100368997.1">
    <property type="nucleotide sequence ID" value="NZ_PGTY01000003.1"/>
</dbReference>
<dbReference type="EMBL" id="PGTY01000003">
    <property type="protein sequence ID" value="PJI85046.1"/>
    <property type="molecule type" value="Genomic_DNA"/>
</dbReference>
<name>A0A2M8W2A0_9RHOB</name>
<comment type="caution">
    <text evidence="2">The sequence shown here is derived from an EMBL/GenBank/DDBJ whole genome shotgun (WGS) entry which is preliminary data.</text>
</comment>
<keyword evidence="3" id="KW-1185">Reference proteome</keyword>
<keyword evidence="1" id="KW-0732">Signal</keyword>
<feature type="chain" id="PRO_5014683045" description="Outer membrane protein beta-barrel domain-containing protein" evidence="1">
    <location>
        <begin position="20"/>
        <end position="154"/>
    </location>
</feature>
<dbReference type="InterPro" id="IPR011250">
    <property type="entry name" value="OMP/PagP_B-barrel"/>
</dbReference>
<proteinExistence type="predicted"/>
<evidence type="ECO:0000313" key="3">
    <source>
        <dbReference type="Proteomes" id="UP000228531"/>
    </source>
</evidence>